<dbReference type="Proteomes" id="UP000077667">
    <property type="component" value="Chromosome"/>
</dbReference>
<evidence type="ECO:0000313" key="3">
    <source>
        <dbReference type="Proteomes" id="UP000077667"/>
    </source>
</evidence>
<evidence type="ECO:0000256" key="1">
    <source>
        <dbReference type="SAM" id="SignalP"/>
    </source>
</evidence>
<accession>A0A1A9HYF1</accession>
<dbReference type="OrthoDB" id="605297at2"/>
<keyword evidence="3" id="KW-1185">Reference proteome</keyword>
<keyword evidence="1" id="KW-0732">Signal</keyword>
<dbReference type="RefSeq" id="WP_067751957.1">
    <property type="nucleotide sequence ID" value="NZ_CP015772.1"/>
</dbReference>
<sequence>MNWKTSIIACISILLALVPKNIFSCADVDDSYDSFAAFFDKYAAETPVYKPFYYSDIQFLRDDEEQPATAAALVKEWVDFTGNKVSRKDAHQFVMQLPRKDLANIYYYLEEHQPLNIPDSVKNNSMTRFFMDTKDLEALGYLMYAKQVEPYVTREYNSWDETPRDSLKMNGLLKNGLQLYRAAKSPLFQLKYAYQVVRLAHYNHQYQDAVQYYDELISPNKTPGILQLLSLGLKAGALYRLGRKPEAAYIFSGLFAASDIKKISNFNSFSWSLQDDSGFRSNYLPLCKNNTERANMLALYSLNDYSIDIATLAEIHQLNPGSAMMPALVVKQINSIESAYLPGFRISKNTGDLYQDIDTISANRKAELKSFVSLLETMNNDKKDQQKGLYAIGAAYISLLLKDYAQANRLLAAAKKMNLSRRLQDQWMLTSLLVTINESPQINAQPEQKILPSLQWLYAKANAAKDATQPGEKDYQWSQFFKNVMTNVIARRYAAQQDLNREVLAYGSTDSISWQYPNGINYVRDSFDLTEAGSLYRFLSKKDFTPYEKFLLKITSVKKSAVADYIGTVHLRNYDYNKAIEWFSKEKQATILKDPFKELLFDREERLEDDRVTTTKLAYAKEMQALLSKPADPEALYKLALGYYNITYYGYAWELATFFRSGSDGYYVPANASPFEKDYYGCYKAEAYFKKALNAASDPEFRAKCLFMIARCSQKQVHKPQYEDFGDNYDYKNYQKTMNAYYAQFKANSYFPQYVKDYSNTRFYKETLTRCSYLKDFLTGR</sequence>
<proteinExistence type="predicted"/>
<dbReference type="KEGG" id="nia:A8C56_03155"/>
<protein>
    <recommendedName>
        <fullName evidence="4">Tetratricopeptide repeat protein</fullName>
    </recommendedName>
</protein>
<reference evidence="2 3" key="1">
    <citation type="submission" date="2016-05" db="EMBL/GenBank/DDBJ databases">
        <title>Niabella ginsenosidivorans BS26 whole genome sequencing.</title>
        <authorList>
            <person name="Im W.T."/>
            <person name="Siddiqi M.Z."/>
        </authorList>
    </citation>
    <scope>NUCLEOTIDE SEQUENCE [LARGE SCALE GENOMIC DNA]</scope>
    <source>
        <strain evidence="2 3">BS26</strain>
    </source>
</reference>
<name>A0A1A9HYF1_9BACT</name>
<evidence type="ECO:0000313" key="2">
    <source>
        <dbReference type="EMBL" id="ANH80115.1"/>
    </source>
</evidence>
<gene>
    <name evidence="2" type="ORF">A8C56_03155</name>
</gene>
<dbReference type="AlphaFoldDB" id="A0A1A9HYF1"/>
<dbReference type="STRING" id="1176587.A8C56_03155"/>
<feature type="signal peptide" evidence="1">
    <location>
        <begin position="1"/>
        <end position="26"/>
    </location>
</feature>
<dbReference type="EMBL" id="CP015772">
    <property type="protein sequence ID" value="ANH80115.1"/>
    <property type="molecule type" value="Genomic_DNA"/>
</dbReference>
<organism evidence="2 3">
    <name type="scientific">Niabella ginsenosidivorans</name>
    <dbReference type="NCBI Taxonomy" id="1176587"/>
    <lineage>
        <taxon>Bacteria</taxon>
        <taxon>Pseudomonadati</taxon>
        <taxon>Bacteroidota</taxon>
        <taxon>Chitinophagia</taxon>
        <taxon>Chitinophagales</taxon>
        <taxon>Chitinophagaceae</taxon>
        <taxon>Niabella</taxon>
    </lineage>
</organism>
<evidence type="ECO:0008006" key="4">
    <source>
        <dbReference type="Google" id="ProtNLM"/>
    </source>
</evidence>
<feature type="chain" id="PRO_5008389598" description="Tetratricopeptide repeat protein" evidence="1">
    <location>
        <begin position="27"/>
        <end position="781"/>
    </location>
</feature>